<proteinExistence type="predicted"/>
<sequence>MKVQLAIIGAVLVAGGILFLPETVSQFPAGTLILDALVADATNIKEYNQHTSQVGDTLYDVGLKAGDTVVDVAGQVENTIDETELPEIDLLKFDD</sequence>
<reference evidence="1 3" key="1">
    <citation type="journal article" date="2015" name="Proc. Natl. Acad. Sci. U.S.A.">
        <title>Genomic and proteomic characterization of "Candidatus Nitrosopelagicus brevis": An ammonia-oxidizing archaeon from the open ocean.</title>
        <authorList>
            <person name="Santoro A.E."/>
            <person name="Dupont C.L."/>
            <person name="Richter R.A."/>
            <person name="Craig M.T."/>
            <person name="Carini P."/>
            <person name="McIlvin M.R."/>
            <person name="Yang Y."/>
            <person name="Orsi W.D."/>
            <person name="Moran D.M."/>
            <person name="Saito M.A."/>
        </authorList>
    </citation>
    <scope>NUCLEOTIDE SEQUENCE [LARGE SCALE GENOMIC DNA]</scope>
    <source>
        <strain evidence="1">CN25</strain>
        <strain evidence="3">V2</strain>
    </source>
</reference>
<dbReference type="AlphaFoldDB" id="A0A0A7UZI6"/>
<dbReference type="KEGG" id="nbv:T478_0013"/>
<gene>
    <name evidence="2" type="ORF">A7X95_05150</name>
    <name evidence="1" type="ORF">T478_0013</name>
</gene>
<dbReference type="EMBL" id="LXWN01000002">
    <property type="protein sequence ID" value="PTL87293.1"/>
    <property type="molecule type" value="Genomic_DNA"/>
</dbReference>
<dbReference type="HOGENOM" id="CLU_2366062_0_0_2"/>
<protein>
    <submittedName>
        <fullName evidence="1">Uncharacterized protein</fullName>
    </submittedName>
</protein>
<dbReference type="Proteomes" id="UP000030944">
    <property type="component" value="Chromosome"/>
</dbReference>
<accession>A0A0A7UZI6</accession>
<dbReference type="GeneID" id="24815916"/>
<evidence type="ECO:0000313" key="2">
    <source>
        <dbReference type="EMBL" id="PTL87293.1"/>
    </source>
</evidence>
<keyword evidence="4" id="KW-1185">Reference proteome</keyword>
<reference evidence="2 4" key="3">
    <citation type="submission" date="2018-04" db="EMBL/GenBank/DDBJ databases">
        <title>Transcriptomics of ammonia oxidizing archaea.</title>
        <authorList>
            <person name="Carini P."/>
        </authorList>
    </citation>
    <scope>NUCLEOTIDE SEQUENCE [LARGE SCALE GENOMIC DNA]</scope>
    <source>
        <strain evidence="2 4">U25</strain>
    </source>
</reference>
<dbReference type="RefSeq" id="WP_048104268.1">
    <property type="nucleotide sequence ID" value="NZ_CP007026.1"/>
</dbReference>
<name>A0A0A7UZI6_9ARCH</name>
<evidence type="ECO:0000313" key="3">
    <source>
        <dbReference type="Proteomes" id="UP000030944"/>
    </source>
</evidence>
<dbReference type="EMBL" id="CP007026">
    <property type="protein sequence ID" value="AJA92028.1"/>
    <property type="molecule type" value="Genomic_DNA"/>
</dbReference>
<evidence type="ECO:0000313" key="1">
    <source>
        <dbReference type="EMBL" id="AJA92028.1"/>
    </source>
</evidence>
<evidence type="ECO:0000313" key="4">
    <source>
        <dbReference type="Proteomes" id="UP000241022"/>
    </source>
</evidence>
<organism evidence="1 3">
    <name type="scientific">Candidatus Nitrosopelagicus brevis</name>
    <dbReference type="NCBI Taxonomy" id="1410606"/>
    <lineage>
        <taxon>Archaea</taxon>
        <taxon>Nitrososphaerota</taxon>
    </lineage>
</organism>
<dbReference type="Proteomes" id="UP000241022">
    <property type="component" value="Unassembled WGS sequence"/>
</dbReference>
<reference evidence="2" key="2">
    <citation type="submission" date="2016-05" db="EMBL/GenBank/DDBJ databases">
        <authorList>
            <person name="Lavstsen T."/>
            <person name="Jespersen J.S."/>
        </authorList>
    </citation>
    <scope>NUCLEOTIDE SEQUENCE [LARGE SCALE GENOMIC DNA]</scope>
    <source>
        <strain evidence="2">U25</strain>
    </source>
</reference>